<comment type="subcellular location">
    <subcellularLocation>
        <location evidence="1">Membrane</location>
        <topology evidence="1">Multi-pass membrane protein</topology>
    </subcellularLocation>
</comment>
<feature type="transmembrane region" description="Helical" evidence="5">
    <location>
        <begin position="365"/>
        <end position="383"/>
    </location>
</feature>
<sequence length="475" mass="51136">MASLIASAAFAGALATMCRRRARASAAARSHGKGQSSHLDALRDDIRNSEDLPSERNLEEAQKLDPMKNRILALRIILGVGVAFGAFQAPWQALPVLIDRKIAADPALPLSESQLKISETFVFVGWLLGAVALHPLMQRLDLKQVLVLLGVTMLFLSVASITGPYVTMLSMTLLCGVRLLHGMCLNIQGVQYMYMQNCFPGYGSQLCAMVNTLYALVAVLMAMSCGTLTLSWDWRPEALIWFGLPMVLGLFVAFPDLLQVVFSLPSALARSPNTSLIGDGESKDKSVQSSGLEEAETMSRSMYRDLCHLSLCFACTVFAYYGLSYSPDSLSTNPFLSAWLINASDILACVLSSRAGAFGRNRAQIWGFLVAGVSLVACALGTVDSVFVISMAILARVALSVVFVTIYVALAEVFPPWCQKTALPTCEIMARVGGCFSPSVGALPVHLSLPLFGLACLLAARASAKLPDKYAPKQF</sequence>
<dbReference type="SUPFAM" id="SSF103473">
    <property type="entry name" value="MFS general substrate transporter"/>
    <property type="match status" value="1"/>
</dbReference>
<protein>
    <submittedName>
        <fullName evidence="6">SLC22A6 protein</fullName>
    </submittedName>
</protein>
<comment type="caution">
    <text evidence="6">The sequence shown here is derived from an EMBL/GenBank/DDBJ whole genome shotgun (WGS) entry which is preliminary data.</text>
</comment>
<reference evidence="6" key="1">
    <citation type="submission" date="2021-02" db="EMBL/GenBank/DDBJ databases">
        <authorList>
            <person name="Dougan E. K."/>
            <person name="Rhodes N."/>
            <person name="Thang M."/>
            <person name="Chan C."/>
        </authorList>
    </citation>
    <scope>NUCLEOTIDE SEQUENCE</scope>
</reference>
<proteinExistence type="predicted"/>
<evidence type="ECO:0000256" key="5">
    <source>
        <dbReference type="SAM" id="Phobius"/>
    </source>
</evidence>
<keyword evidence="2 5" id="KW-0812">Transmembrane</keyword>
<dbReference type="Gene3D" id="1.20.1250.20">
    <property type="entry name" value="MFS general substrate transporter like domains"/>
    <property type="match status" value="2"/>
</dbReference>
<evidence type="ECO:0000313" key="7">
    <source>
        <dbReference type="Proteomes" id="UP000601435"/>
    </source>
</evidence>
<keyword evidence="4 5" id="KW-0472">Membrane</keyword>
<gene>
    <name evidence="6" type="primary">SLC22A6</name>
    <name evidence="6" type="ORF">SNEC2469_LOCUS15209</name>
</gene>
<feature type="transmembrane region" description="Helical" evidence="5">
    <location>
        <begin position="335"/>
        <end position="353"/>
    </location>
</feature>
<dbReference type="Proteomes" id="UP000601435">
    <property type="component" value="Unassembled WGS sequence"/>
</dbReference>
<organism evidence="6 7">
    <name type="scientific">Symbiodinium necroappetens</name>
    <dbReference type="NCBI Taxonomy" id="1628268"/>
    <lineage>
        <taxon>Eukaryota</taxon>
        <taxon>Sar</taxon>
        <taxon>Alveolata</taxon>
        <taxon>Dinophyceae</taxon>
        <taxon>Suessiales</taxon>
        <taxon>Symbiodiniaceae</taxon>
        <taxon>Symbiodinium</taxon>
    </lineage>
</organism>
<accession>A0A812TJS2</accession>
<feature type="transmembrane region" description="Helical" evidence="5">
    <location>
        <begin position="306"/>
        <end position="323"/>
    </location>
</feature>
<evidence type="ECO:0000256" key="3">
    <source>
        <dbReference type="ARBA" id="ARBA00022989"/>
    </source>
</evidence>
<dbReference type="OrthoDB" id="2261376at2759"/>
<feature type="transmembrane region" description="Helical" evidence="5">
    <location>
        <begin position="114"/>
        <end position="133"/>
    </location>
</feature>
<dbReference type="AlphaFoldDB" id="A0A812TJS2"/>
<feature type="transmembrane region" description="Helical" evidence="5">
    <location>
        <begin position="145"/>
        <end position="165"/>
    </location>
</feature>
<keyword evidence="7" id="KW-1185">Reference proteome</keyword>
<name>A0A812TJS2_9DINO</name>
<dbReference type="EMBL" id="CAJNJA010024635">
    <property type="protein sequence ID" value="CAE7529806.1"/>
    <property type="molecule type" value="Genomic_DNA"/>
</dbReference>
<feature type="transmembrane region" description="Helical" evidence="5">
    <location>
        <begin position="238"/>
        <end position="262"/>
    </location>
</feature>
<dbReference type="InterPro" id="IPR036259">
    <property type="entry name" value="MFS_trans_sf"/>
</dbReference>
<feature type="transmembrane region" description="Helical" evidence="5">
    <location>
        <begin position="389"/>
        <end position="410"/>
    </location>
</feature>
<evidence type="ECO:0000313" key="6">
    <source>
        <dbReference type="EMBL" id="CAE7529806.1"/>
    </source>
</evidence>
<dbReference type="GO" id="GO:0016020">
    <property type="term" value="C:membrane"/>
    <property type="evidence" value="ECO:0007669"/>
    <property type="project" value="UniProtKB-SubCell"/>
</dbReference>
<evidence type="ECO:0000256" key="1">
    <source>
        <dbReference type="ARBA" id="ARBA00004141"/>
    </source>
</evidence>
<evidence type="ECO:0000256" key="2">
    <source>
        <dbReference type="ARBA" id="ARBA00022692"/>
    </source>
</evidence>
<feature type="transmembrane region" description="Helical" evidence="5">
    <location>
        <begin position="72"/>
        <end position="94"/>
    </location>
</feature>
<evidence type="ECO:0000256" key="4">
    <source>
        <dbReference type="ARBA" id="ARBA00023136"/>
    </source>
</evidence>
<feature type="transmembrane region" description="Helical" evidence="5">
    <location>
        <begin position="206"/>
        <end position="232"/>
    </location>
</feature>
<dbReference type="PANTHER" id="PTHR24064">
    <property type="entry name" value="SOLUTE CARRIER FAMILY 22 MEMBER"/>
    <property type="match status" value="1"/>
</dbReference>
<feature type="transmembrane region" description="Helical" evidence="5">
    <location>
        <begin position="171"/>
        <end position="194"/>
    </location>
</feature>
<keyword evidence="3 5" id="KW-1133">Transmembrane helix</keyword>